<name>A0A0E0KD68_ORYPU</name>
<sequence>MKMLILSRTGNQVRAEVPRRVGPLWAESGAPADGYRRIHMMNNADYIFDAEEAIPQYGGARDGTRLILFQWNGD</sequence>
<reference evidence="1" key="2">
    <citation type="submission" date="2018-05" db="EMBL/GenBank/DDBJ databases">
        <title>OpunRS2 (Oryza punctata Reference Sequence Version 2).</title>
        <authorList>
            <person name="Zhang J."/>
            <person name="Kudrna D."/>
            <person name="Lee S."/>
            <person name="Talag J."/>
            <person name="Welchert J."/>
            <person name="Wing R.A."/>
        </authorList>
    </citation>
    <scope>NUCLEOTIDE SEQUENCE [LARGE SCALE GENOMIC DNA]</scope>
</reference>
<keyword evidence="2" id="KW-1185">Reference proteome</keyword>
<evidence type="ECO:0000313" key="2">
    <source>
        <dbReference type="Proteomes" id="UP000026962"/>
    </source>
</evidence>
<dbReference type="Gramene" id="OPUNC03G15340.1">
    <property type="protein sequence ID" value="OPUNC03G15340.1"/>
    <property type="gene ID" value="OPUNC03G15340"/>
</dbReference>
<evidence type="ECO:0000313" key="1">
    <source>
        <dbReference type="EnsemblPlants" id="OPUNC03G15340.1"/>
    </source>
</evidence>
<dbReference type="PANTHER" id="PTHR31257:SF13">
    <property type="entry name" value="OS03G0325900 PROTEIN"/>
    <property type="match status" value="1"/>
</dbReference>
<organism evidence="1">
    <name type="scientific">Oryza punctata</name>
    <name type="common">Red rice</name>
    <dbReference type="NCBI Taxonomy" id="4537"/>
    <lineage>
        <taxon>Eukaryota</taxon>
        <taxon>Viridiplantae</taxon>
        <taxon>Streptophyta</taxon>
        <taxon>Embryophyta</taxon>
        <taxon>Tracheophyta</taxon>
        <taxon>Spermatophyta</taxon>
        <taxon>Magnoliopsida</taxon>
        <taxon>Liliopsida</taxon>
        <taxon>Poales</taxon>
        <taxon>Poaceae</taxon>
        <taxon>BOP clade</taxon>
        <taxon>Oryzoideae</taxon>
        <taxon>Oryzeae</taxon>
        <taxon>Oryzinae</taxon>
        <taxon>Oryza</taxon>
    </lineage>
</organism>
<accession>A0A0E0KD68</accession>
<dbReference type="HOGENOM" id="CLU_2692050_0_0_1"/>
<dbReference type="InterPro" id="IPR040249">
    <property type="entry name" value="Ricin_B-like_lectin_EULS3-like"/>
</dbReference>
<dbReference type="EnsemblPlants" id="OPUNC03G15340.1">
    <property type="protein sequence ID" value="OPUNC03G15340.1"/>
    <property type="gene ID" value="OPUNC03G15340"/>
</dbReference>
<proteinExistence type="predicted"/>
<dbReference type="AlphaFoldDB" id="A0A0E0KD68"/>
<reference evidence="1" key="1">
    <citation type="submission" date="2015-04" db="UniProtKB">
        <authorList>
            <consortium name="EnsemblPlants"/>
        </authorList>
    </citation>
    <scope>IDENTIFICATION</scope>
</reference>
<protein>
    <submittedName>
        <fullName evidence="1">Uncharacterized protein</fullName>
    </submittedName>
</protein>
<dbReference type="PANTHER" id="PTHR31257">
    <property type="entry name" value="RICIN B-LIKE LECTIN EULS3"/>
    <property type="match status" value="1"/>
</dbReference>
<dbReference type="Proteomes" id="UP000026962">
    <property type="component" value="Chromosome 3"/>
</dbReference>